<evidence type="ECO:0000256" key="13">
    <source>
        <dbReference type="ARBA" id="ARBA00044031"/>
    </source>
</evidence>
<evidence type="ECO:0000256" key="14">
    <source>
        <dbReference type="ARBA" id="ARBA00044168"/>
    </source>
</evidence>
<dbReference type="GO" id="GO:0006541">
    <property type="term" value="P:glutamine metabolic process"/>
    <property type="evidence" value="ECO:0007669"/>
    <property type="project" value="InterPro"/>
</dbReference>
<dbReference type="InterPro" id="IPR036480">
    <property type="entry name" value="CarbP_synth_ssu_N_sf"/>
</dbReference>
<comment type="pathway">
    <text evidence="2">Amino-acid biosynthesis; L-arginine biosynthesis; carbamoyl phosphate from bicarbonate: step 1/1.</text>
</comment>
<dbReference type="NCBIfam" id="NF009475">
    <property type="entry name" value="PRK12838.1"/>
    <property type="match status" value="1"/>
</dbReference>
<protein>
    <recommendedName>
        <fullName evidence="14">Carbamoyl phosphate synthase arginine-specific small chain</fullName>
        <ecNumber evidence="4">6.3.5.5</ecNumber>
    </recommendedName>
    <alternativeName>
        <fullName evidence="15">Arginine-specific carbamoyl phosphate synthetase, glutamine chain</fullName>
    </alternativeName>
    <alternativeName>
        <fullName evidence="18">Carbamoyl phosphate synthase small chain, chloroplastic</fullName>
    </alternativeName>
    <alternativeName>
        <fullName evidence="19">Carbamoyl phosphate synthetase glutamine chain</fullName>
    </alternativeName>
</protein>
<name>A0A7S3QKY4_DUNTE</name>
<dbReference type="HAMAP" id="MF_01209">
    <property type="entry name" value="CPSase_S_chain"/>
    <property type="match status" value="1"/>
</dbReference>
<evidence type="ECO:0000256" key="15">
    <source>
        <dbReference type="ARBA" id="ARBA00044340"/>
    </source>
</evidence>
<evidence type="ECO:0000259" key="20">
    <source>
        <dbReference type="SMART" id="SM01097"/>
    </source>
</evidence>
<dbReference type="EC" id="6.3.5.5" evidence="4"/>
<comment type="subunit">
    <text evidence="13">Heterodimer composed of 2 chains; the small (or glutamine) chain promotes the hydrolysis of glutamine to ammonia, which is used by the large (or ammonia) chain to synthesize carbamoyl phosphate.</text>
</comment>
<evidence type="ECO:0000256" key="12">
    <source>
        <dbReference type="ARBA" id="ARBA00043861"/>
    </source>
</evidence>
<proteinExistence type="inferred from homology"/>
<dbReference type="InterPro" id="IPR035686">
    <property type="entry name" value="CPSase_GATase1"/>
</dbReference>
<evidence type="ECO:0000256" key="1">
    <source>
        <dbReference type="ARBA" id="ARBA00004812"/>
    </source>
</evidence>
<evidence type="ECO:0000313" key="21">
    <source>
        <dbReference type="EMBL" id="CAE0486015.1"/>
    </source>
</evidence>
<keyword evidence="7" id="KW-0028">Amino-acid biosynthesis</keyword>
<dbReference type="Pfam" id="PF00988">
    <property type="entry name" value="CPSase_sm_chain"/>
    <property type="match status" value="1"/>
</dbReference>
<sequence>MQVLSGAGTSIVSSGRLLLKDVPHVAPPSVASCWAGSRSSTTSTSTPVVVSSVPPSAARARVIQRRRARTPIRLVKTQAAGDAPPSPWKKKDSRLVLEDGSVLWGTAFGASGTQLGEVVFNTALSGYQEVMTDPSYKGQFVCFTCPHIGNVGINPEDMESDKVHLAGIVVRDLSVAVSNYRATMSLDEYCKQQGTMGISGIDTRDLTIALRDVGCLVGVMSTDTSKTDEELIGMAKSWSIVGKDLLAEVTCKEPYEWRQGTDAEWEFSAATQAAQGREPFHVVAYDYGIKKNILRRLASFGCRITVVPANWPASEVLKMNPDGVFFSNGPGDPSAAPYAVENAKQILGQKPVFGICMGHQILGQAFGGSTFKLKFGHHGGNHPIRAPGGRIEVSSQNHNFAVDPATLPAGVEVTHINLNDGTCAGMVWEDKKAMTIQYHPEASPGPHDADVSFEQFVNWMNAERSKKAVAA</sequence>
<dbReference type="EMBL" id="HBIP01002515">
    <property type="protein sequence ID" value="CAE0486015.1"/>
    <property type="molecule type" value="Transcribed_RNA"/>
</dbReference>
<dbReference type="GO" id="GO:0006526">
    <property type="term" value="P:L-arginine biosynthetic process"/>
    <property type="evidence" value="ECO:0007669"/>
    <property type="project" value="UniProtKB-KW"/>
</dbReference>
<evidence type="ECO:0000256" key="4">
    <source>
        <dbReference type="ARBA" id="ARBA00012738"/>
    </source>
</evidence>
<comment type="function">
    <text evidence="12">Small subunit of the arginine-specific carbamoyl phosphate synthase (CPSase). CPSase catalyzes the formation of carbamoyl phosphate from the ammonia moiety of glutamine, carbonate, and phosphate donated by ATP, the first step of the arginine biosynthetic pathway. The small subunit (glutamine amidotransferase) binds and cleaves glutamine to supply the large subunit with the substrate ammonia.</text>
</comment>
<dbReference type="FunFam" id="3.50.30.20:FF:000001">
    <property type="entry name" value="Carbamoyl-phosphate synthase small chain"/>
    <property type="match status" value="1"/>
</dbReference>
<organism evidence="21">
    <name type="scientific">Dunaliella tertiolecta</name>
    <name type="common">Green alga</name>
    <dbReference type="NCBI Taxonomy" id="3047"/>
    <lineage>
        <taxon>Eukaryota</taxon>
        <taxon>Viridiplantae</taxon>
        <taxon>Chlorophyta</taxon>
        <taxon>core chlorophytes</taxon>
        <taxon>Chlorophyceae</taxon>
        <taxon>CS clade</taxon>
        <taxon>Chlamydomonadales</taxon>
        <taxon>Dunaliellaceae</taxon>
        <taxon>Dunaliella</taxon>
    </lineage>
</organism>
<dbReference type="GO" id="GO:0006221">
    <property type="term" value="P:pyrimidine nucleotide biosynthetic process"/>
    <property type="evidence" value="ECO:0007669"/>
    <property type="project" value="UniProtKB-KW"/>
</dbReference>
<comment type="catalytic activity">
    <reaction evidence="17">
        <text>L-glutamine + H2O = L-glutamate + NH4(+)</text>
        <dbReference type="Rhea" id="RHEA:15889"/>
        <dbReference type="ChEBI" id="CHEBI:15377"/>
        <dbReference type="ChEBI" id="CHEBI:28938"/>
        <dbReference type="ChEBI" id="CHEBI:29985"/>
        <dbReference type="ChEBI" id="CHEBI:58359"/>
    </reaction>
</comment>
<comment type="similarity">
    <text evidence="3">Belongs to the CarA family.</text>
</comment>
<evidence type="ECO:0000256" key="11">
    <source>
        <dbReference type="ARBA" id="ARBA00022975"/>
    </source>
</evidence>
<dbReference type="SMART" id="SM01097">
    <property type="entry name" value="CPSase_sm_chain"/>
    <property type="match status" value="1"/>
</dbReference>
<evidence type="ECO:0000256" key="3">
    <source>
        <dbReference type="ARBA" id="ARBA00007800"/>
    </source>
</evidence>
<dbReference type="PANTHER" id="PTHR43418:SF7">
    <property type="entry name" value="CARBAMOYL-PHOSPHATE SYNTHASE SMALL CHAIN"/>
    <property type="match status" value="1"/>
</dbReference>
<evidence type="ECO:0000256" key="16">
    <source>
        <dbReference type="ARBA" id="ARBA00048816"/>
    </source>
</evidence>
<dbReference type="InterPro" id="IPR050472">
    <property type="entry name" value="Anth_synth/Amidotransfase"/>
</dbReference>
<dbReference type="Gene3D" id="3.40.50.880">
    <property type="match status" value="1"/>
</dbReference>
<dbReference type="Gene3D" id="3.50.30.20">
    <property type="entry name" value="Carbamoyl-phosphate synthase small subunit, N-terminal domain"/>
    <property type="match status" value="1"/>
</dbReference>
<keyword evidence="5" id="KW-0055">Arginine biosynthesis</keyword>
<keyword evidence="10" id="KW-0315">Glutamine amidotransferase</keyword>
<dbReference type="Pfam" id="PF00117">
    <property type="entry name" value="GATase"/>
    <property type="match status" value="1"/>
</dbReference>
<keyword evidence="9" id="KW-0067">ATP-binding</keyword>
<dbReference type="PRINTS" id="PR00099">
    <property type="entry name" value="CPSGATASE"/>
</dbReference>
<dbReference type="SUPFAM" id="SSF52021">
    <property type="entry name" value="Carbamoyl phosphate synthetase, small subunit N-terminal domain"/>
    <property type="match status" value="1"/>
</dbReference>
<evidence type="ECO:0000256" key="10">
    <source>
        <dbReference type="ARBA" id="ARBA00022962"/>
    </source>
</evidence>
<comment type="pathway">
    <text evidence="1">Pyrimidine metabolism; UMP biosynthesis via de novo pathway; (S)-dihydroorotate from bicarbonate: step 1/3.</text>
</comment>
<dbReference type="AlphaFoldDB" id="A0A7S3QKY4"/>
<evidence type="ECO:0000256" key="7">
    <source>
        <dbReference type="ARBA" id="ARBA00022605"/>
    </source>
</evidence>
<dbReference type="NCBIfam" id="TIGR01368">
    <property type="entry name" value="CPSaseIIsmall"/>
    <property type="match status" value="1"/>
</dbReference>
<evidence type="ECO:0000256" key="6">
    <source>
        <dbReference type="ARBA" id="ARBA00022598"/>
    </source>
</evidence>
<dbReference type="PROSITE" id="PS51273">
    <property type="entry name" value="GATASE_TYPE_1"/>
    <property type="match status" value="1"/>
</dbReference>
<dbReference type="GO" id="GO:0005524">
    <property type="term" value="F:ATP binding"/>
    <property type="evidence" value="ECO:0007669"/>
    <property type="project" value="UniProtKB-KW"/>
</dbReference>
<gene>
    <name evidence="21" type="ORF">DTER00134_LOCUS1054</name>
</gene>
<feature type="domain" description="Carbamoyl-phosphate synthase small subunit N-terminal" evidence="20">
    <location>
        <begin position="91"/>
        <end position="221"/>
    </location>
</feature>
<evidence type="ECO:0000256" key="8">
    <source>
        <dbReference type="ARBA" id="ARBA00022741"/>
    </source>
</evidence>
<keyword evidence="11" id="KW-0665">Pyrimidine biosynthesis</keyword>
<comment type="catalytic activity">
    <reaction evidence="16">
        <text>hydrogencarbonate + L-glutamine + 2 ATP + H2O = carbamoyl phosphate + L-glutamate + 2 ADP + phosphate + 2 H(+)</text>
        <dbReference type="Rhea" id="RHEA:18633"/>
        <dbReference type="ChEBI" id="CHEBI:15377"/>
        <dbReference type="ChEBI" id="CHEBI:15378"/>
        <dbReference type="ChEBI" id="CHEBI:17544"/>
        <dbReference type="ChEBI" id="CHEBI:29985"/>
        <dbReference type="ChEBI" id="CHEBI:30616"/>
        <dbReference type="ChEBI" id="CHEBI:43474"/>
        <dbReference type="ChEBI" id="CHEBI:58228"/>
        <dbReference type="ChEBI" id="CHEBI:58359"/>
        <dbReference type="ChEBI" id="CHEBI:456216"/>
        <dbReference type="EC" id="6.3.5.5"/>
    </reaction>
</comment>
<keyword evidence="8" id="KW-0547">Nucleotide-binding</keyword>
<keyword evidence="6" id="KW-0436">Ligase</keyword>
<evidence type="ECO:0000256" key="9">
    <source>
        <dbReference type="ARBA" id="ARBA00022840"/>
    </source>
</evidence>
<accession>A0A7S3QKY4</accession>
<dbReference type="GO" id="GO:0004088">
    <property type="term" value="F:carbamoyl-phosphate synthase (glutamine-hydrolyzing) activity"/>
    <property type="evidence" value="ECO:0007669"/>
    <property type="project" value="UniProtKB-EC"/>
</dbReference>
<dbReference type="PRINTS" id="PR00097">
    <property type="entry name" value="ANTSNTHASEII"/>
</dbReference>
<dbReference type="InterPro" id="IPR006274">
    <property type="entry name" value="CarbamoylP_synth_ssu"/>
</dbReference>
<dbReference type="InterPro" id="IPR002474">
    <property type="entry name" value="CarbamoylP_synth_ssu_N"/>
</dbReference>
<dbReference type="CDD" id="cd01744">
    <property type="entry name" value="GATase1_CPSase"/>
    <property type="match status" value="1"/>
</dbReference>
<evidence type="ECO:0000256" key="18">
    <source>
        <dbReference type="ARBA" id="ARBA00074572"/>
    </source>
</evidence>
<evidence type="ECO:0000256" key="5">
    <source>
        <dbReference type="ARBA" id="ARBA00022571"/>
    </source>
</evidence>
<evidence type="ECO:0000256" key="17">
    <source>
        <dbReference type="ARBA" id="ARBA00049285"/>
    </source>
</evidence>
<dbReference type="InterPro" id="IPR017926">
    <property type="entry name" value="GATASE"/>
</dbReference>
<dbReference type="PRINTS" id="PR00096">
    <property type="entry name" value="GATASE"/>
</dbReference>
<dbReference type="GO" id="GO:0006207">
    <property type="term" value="P:'de novo' pyrimidine nucleobase biosynthetic process"/>
    <property type="evidence" value="ECO:0007669"/>
    <property type="project" value="InterPro"/>
</dbReference>
<dbReference type="SUPFAM" id="SSF52317">
    <property type="entry name" value="Class I glutamine amidotransferase-like"/>
    <property type="match status" value="1"/>
</dbReference>
<evidence type="ECO:0000256" key="19">
    <source>
        <dbReference type="ARBA" id="ARBA00083899"/>
    </source>
</evidence>
<dbReference type="InterPro" id="IPR029062">
    <property type="entry name" value="Class_I_gatase-like"/>
</dbReference>
<evidence type="ECO:0000256" key="2">
    <source>
        <dbReference type="ARBA" id="ARBA00005077"/>
    </source>
</evidence>
<dbReference type="PANTHER" id="PTHR43418">
    <property type="entry name" value="MULTIFUNCTIONAL TRYPTOPHAN BIOSYNTHESIS PROTEIN-RELATED"/>
    <property type="match status" value="1"/>
</dbReference>
<reference evidence="21" key="1">
    <citation type="submission" date="2021-01" db="EMBL/GenBank/DDBJ databases">
        <authorList>
            <person name="Corre E."/>
            <person name="Pelletier E."/>
            <person name="Niang G."/>
            <person name="Scheremetjew M."/>
            <person name="Finn R."/>
            <person name="Kale V."/>
            <person name="Holt S."/>
            <person name="Cochrane G."/>
            <person name="Meng A."/>
            <person name="Brown T."/>
            <person name="Cohen L."/>
        </authorList>
    </citation>
    <scope>NUCLEOTIDE SEQUENCE</scope>
    <source>
        <strain evidence="21">CCMP1320</strain>
    </source>
</reference>
<dbReference type="FunFam" id="3.40.50.880:FF:000034">
    <property type="entry name" value="carbamoyl-phosphate synthase small chain, chloroplastic"/>
    <property type="match status" value="1"/>
</dbReference>